<proteinExistence type="inferred from homology"/>
<dbReference type="FunFam" id="1.20.1260.60:FF:000003">
    <property type="entry name" value="IST1-like protein isoform A"/>
    <property type="match status" value="1"/>
</dbReference>
<dbReference type="InterPro" id="IPR042277">
    <property type="entry name" value="IST1-like"/>
</dbReference>
<dbReference type="GO" id="GO:0015031">
    <property type="term" value="P:protein transport"/>
    <property type="evidence" value="ECO:0007669"/>
    <property type="project" value="InterPro"/>
</dbReference>
<feature type="compositionally biased region" description="Basic and acidic residues" evidence="2">
    <location>
        <begin position="1416"/>
        <end position="1428"/>
    </location>
</feature>
<dbReference type="Pfam" id="PF03398">
    <property type="entry name" value="Ist1"/>
    <property type="match status" value="1"/>
</dbReference>
<evidence type="ECO:0000256" key="1">
    <source>
        <dbReference type="ARBA" id="ARBA00005536"/>
    </source>
</evidence>
<dbReference type="Proteomes" id="UP000583929">
    <property type="component" value="Unassembled WGS sequence"/>
</dbReference>
<organism evidence="3 4">
    <name type="scientific">Cannabis sativa</name>
    <name type="common">Hemp</name>
    <name type="synonym">Marijuana</name>
    <dbReference type="NCBI Taxonomy" id="3483"/>
    <lineage>
        <taxon>Eukaryota</taxon>
        <taxon>Viridiplantae</taxon>
        <taxon>Streptophyta</taxon>
        <taxon>Embryophyta</taxon>
        <taxon>Tracheophyta</taxon>
        <taxon>Spermatophyta</taxon>
        <taxon>Magnoliopsida</taxon>
        <taxon>eudicotyledons</taxon>
        <taxon>Gunneridae</taxon>
        <taxon>Pentapetalae</taxon>
        <taxon>rosids</taxon>
        <taxon>fabids</taxon>
        <taxon>Rosales</taxon>
        <taxon>Cannabaceae</taxon>
        <taxon>Cannabis</taxon>
    </lineage>
</organism>
<feature type="region of interest" description="Disordered" evidence="2">
    <location>
        <begin position="1293"/>
        <end position="1332"/>
    </location>
</feature>
<dbReference type="InterPro" id="IPR005061">
    <property type="entry name" value="Ist1"/>
</dbReference>
<dbReference type="Pfam" id="PF03087">
    <property type="entry name" value="BPS1"/>
    <property type="match status" value="4"/>
</dbReference>
<feature type="region of interest" description="Disordered" evidence="2">
    <location>
        <begin position="1370"/>
        <end position="1551"/>
    </location>
</feature>
<keyword evidence="4" id="KW-1185">Reference proteome</keyword>
<dbReference type="Gene3D" id="1.20.1260.60">
    <property type="entry name" value="Vacuolar protein sorting-associated protein Ist1"/>
    <property type="match status" value="1"/>
</dbReference>
<dbReference type="PANTHER" id="PTHR33070:SF120">
    <property type="entry name" value="EXPRESSED PROTEIN"/>
    <property type="match status" value="1"/>
</dbReference>
<reference evidence="3 4" key="1">
    <citation type="journal article" date="2020" name="bioRxiv">
        <title>Sequence and annotation of 42 cannabis genomes reveals extensive copy number variation in cannabinoid synthesis and pathogen resistance genes.</title>
        <authorList>
            <person name="Mckernan K.J."/>
            <person name="Helbert Y."/>
            <person name="Kane L.T."/>
            <person name="Ebling H."/>
            <person name="Zhang L."/>
            <person name="Liu B."/>
            <person name="Eaton Z."/>
            <person name="Mclaughlin S."/>
            <person name="Kingan S."/>
            <person name="Baybayan P."/>
            <person name="Concepcion G."/>
            <person name="Jordan M."/>
            <person name="Riva A."/>
            <person name="Barbazuk W."/>
            <person name="Harkins T."/>
        </authorList>
    </citation>
    <scope>NUCLEOTIDE SEQUENCE [LARGE SCALE GENOMIC DNA]</scope>
    <source>
        <strain evidence="4">cv. Jamaican Lion 4</strain>
        <tissue evidence="3">Leaf</tissue>
    </source>
</reference>
<comment type="caution">
    <text evidence="3">The sequence shown here is derived from an EMBL/GenBank/DDBJ whole genome shotgun (WGS) entry which is preliminary data.</text>
</comment>
<evidence type="ECO:0000313" key="3">
    <source>
        <dbReference type="EMBL" id="KAF4364708.1"/>
    </source>
</evidence>
<dbReference type="PANTHER" id="PTHR33070">
    <property type="entry name" value="OS06G0725500 PROTEIN"/>
    <property type="match status" value="1"/>
</dbReference>
<dbReference type="GO" id="GO:0048364">
    <property type="term" value="P:root development"/>
    <property type="evidence" value="ECO:0007669"/>
    <property type="project" value="InterPro"/>
</dbReference>
<feature type="compositionally biased region" description="Polar residues" evidence="2">
    <location>
        <begin position="1446"/>
        <end position="1466"/>
    </location>
</feature>
<sequence length="1572" mass="175397">MASSSSKLGLHQPSRSISLPSRLHPKSQGIETQLNKLKTQCDFSFSSRETPIGSDTIQSSLTSLAELYASTKELIHSPLTQQALLQNHSRKTMEETLDTSIGLLDACGAARELLLGMKENVQSLQSALRRKVVGDSSIESNVQTYINFRKNARKEVSKSLKALKTMQKNNNISSIHFVHDQPLQMVTKVLSELSNIAISIFGAMFVFLSMPKMANGWSLISKLMPLSSDKGHKIFNEVGSVDLTLFSLQTQMRKNDTKIDVEIVQKRLESVDGCVNVFEARLDCLFRSSLVGLAELYSCVEELIASPSTQQALLAPTKHGKVVEQALESSITLLDTTNIARDLMVTMKEQVQSLQSAFRRKGRDSSIETSIQTYLCFRKKAKKDIAKCLGGLKRMETKSIASQLQGLEDLSIVEKTLRETTSITISILKTLLKFILAIPTTTNGWSLLSKVVKMKSLSYNDQKEEKKNKKIVNLVESVDLFLHSLMKNIQSNEVEMSQRMLLDLDSSSEAIVLSVRSISLPTRPHPSTTRIEQQLHKIQALEFEVATSSSSSFFKGLLFELEELYECVDDLLQMGSTQQVLSQNQHEKSLEDLLEASLRLLDLCGITRDVLLQTKQHVGALQSTLRRRKGDPIMEINITTYNCFRKKMKKEVKKLTFAMKQVSKKFESSQTQILSEENDHLCAVMRALRQVCAMNSSIFQSLFMYLIMTPNKVSKWSLVSKLVNKSSAVACEEKLLECGNELESVDIALSSLLCCNYDDLKLKIAQKRSEDLEMSIDGLENVRSHPTTQKVEQELNKINLIINKEISSSTTTSSSSLCNSLSSLKDLYGQLEDLLSLPLTRQALAQHQQHKWVNELVDDSLSYLDICHNTNDVVSMLKQSVKDLQSAIRRAKVLESDHDDHSSIETSVSAYFALRKKMKKSSNIFGQLVTKNCNFPLNLDTHLSAVVRVLRETSLVTSSILGSLSLFLSTPLWKPKTSRWSLVSIMVHKGYYGNNHHHHHHVMNEFEGLDMAMNGLLSCDENGNDEKIEDVLKKLEALEVAMEGLENGLEGLFRLFLHNRVCLLNKKNILYSAMTVATKKIMKFGLSLFRRGFNSSKCKTAAKMAVARIKLLKNKRQVVVKQMRRDIALLLQSGQDATARIRVEHVMREQNILAANEFIELFCELIVSRLSIIAKQRECPADLKEGISSLIFAAPRCSEIPELVAIRDVFEKKYGKDFVSAATDLRPSCGVNRLLIDKLSVRTPTGESKLKILKEIAKEYQIEWDTTETEQELLKPPEELIEGPRSFVSATSFPVTPKPNQSVELNNSTTSSSLPMGGTIGDNNRGGGGGGNKHFVDSASAAKEAAKCANEAIAAANAAAFLANKDPNHASSFDRRKSNSSSINAGYQTTSGASSTDRFIPDGPPSPINSQYTDNQYKRSSETRRYDSHYPSNEETGHNSGARRYVSQSYNGSDSSHYPSNEDTSFNNNNNNNNMESRKMYRRHSSYNAPSAHSDIKFDQSDSEEEFEEERGNGSGGGSFGILPPDRLPPPVPSSEMLKQDSPAHSVHPKLPDYDALAARFEALKHHRNSLP</sequence>
<evidence type="ECO:0000313" key="4">
    <source>
        <dbReference type="Proteomes" id="UP000583929"/>
    </source>
</evidence>
<feature type="compositionally biased region" description="Polar residues" evidence="2">
    <location>
        <begin position="1"/>
        <end position="19"/>
    </location>
</feature>
<dbReference type="EMBL" id="JAATIQ010000280">
    <property type="protein sequence ID" value="KAF4364708.1"/>
    <property type="molecule type" value="Genomic_DNA"/>
</dbReference>
<feature type="compositionally biased region" description="Polar residues" evidence="2">
    <location>
        <begin position="1383"/>
        <end position="1397"/>
    </location>
</feature>
<feature type="region of interest" description="Disordered" evidence="2">
    <location>
        <begin position="1"/>
        <end position="25"/>
    </location>
</feature>
<name>A0A7J6F250_CANSA</name>
<dbReference type="GO" id="GO:0048367">
    <property type="term" value="P:shoot system development"/>
    <property type="evidence" value="ECO:0007669"/>
    <property type="project" value="InterPro"/>
</dbReference>
<dbReference type="InterPro" id="IPR004320">
    <property type="entry name" value="BPS1_pln"/>
</dbReference>
<protein>
    <submittedName>
        <fullName evidence="3">Uncharacterized protein</fullName>
    </submittedName>
</protein>
<comment type="similarity">
    <text evidence="1">Belongs to the IST1 family.</text>
</comment>
<gene>
    <name evidence="3" type="ORF">G4B88_028631</name>
</gene>
<accession>A0A7J6F250</accession>
<feature type="compositionally biased region" description="Polar residues" evidence="2">
    <location>
        <begin position="1293"/>
        <end position="1314"/>
    </location>
</feature>
<feature type="compositionally biased region" description="Gly residues" evidence="2">
    <location>
        <begin position="1318"/>
        <end position="1332"/>
    </location>
</feature>
<evidence type="ECO:0000256" key="2">
    <source>
        <dbReference type="SAM" id="MobiDB-lite"/>
    </source>
</evidence>